<evidence type="ECO:0000256" key="9">
    <source>
        <dbReference type="ARBA" id="ARBA00022960"/>
    </source>
</evidence>
<dbReference type="OrthoDB" id="9791132at2"/>
<sequence>MVKQQSTFSIHGVFRLITLLLVLPFATNAYAQASDWPESPKLDARAWAMIDARSGQIIASHNGDESLPPASLTKMMTLYLAFEAIKQGRLSLDTRVSVSEKAWKIGGSTMFLEPRLHPKVGELLHGIATLSGNDACIALAEHMEGSEETFAERMNAKARELGMLHSHFANATGFPTEGHVSAALDMATLGAALWRDYPDQYKLFGEKDFSFDGHVQPNRNRLLWTFNEADGIKTGHTQEAGYCLVGSAEKAGTRFVAAVFGTKSDRARAQETATLLKFGFNHFVTLRPAERDIRRQVEVFEGTEDHVWLKPTTDIWVTVPKGSESALSFRLRYDAPLKAPIRQDQKLGVIDAIITGKDGKVNVIRSFPMVAAASVGQASWISRQWDGLRLWMRDNSDAIENVTGNSEAK</sequence>
<dbReference type="GO" id="GO:0008360">
    <property type="term" value="P:regulation of cell shape"/>
    <property type="evidence" value="ECO:0007669"/>
    <property type="project" value="UniProtKB-KW"/>
</dbReference>
<dbReference type="Gene3D" id="3.40.710.10">
    <property type="entry name" value="DD-peptidase/beta-lactamase superfamily"/>
    <property type="match status" value="1"/>
</dbReference>
<dbReference type="PRINTS" id="PR00725">
    <property type="entry name" value="DADACBPTASE1"/>
</dbReference>
<dbReference type="GO" id="GO:0071555">
    <property type="term" value="P:cell wall organization"/>
    <property type="evidence" value="ECO:0007669"/>
    <property type="project" value="UniProtKB-KW"/>
</dbReference>
<dbReference type="InterPro" id="IPR001967">
    <property type="entry name" value="Peptidase_S11_N"/>
</dbReference>
<name>A0A5R9GMK5_9PROT</name>
<comment type="pathway">
    <text evidence="2">Cell wall biogenesis; peptidoglycan biosynthesis.</text>
</comment>
<reference evidence="18 19" key="1">
    <citation type="journal article" date="2019" name="Appl. Environ. Microbiol.">
        <title>Environmental Evidence and Genomic Insight of Iron-oxidizing Bacteria Preference Towards More Corrosion Resistant Stainless Steel at Higher Salinities.</title>
        <authorList>
            <person name="Garrison C.E."/>
            <person name="Price K.A."/>
            <person name="Field E.K."/>
        </authorList>
    </citation>
    <scope>NUCLEOTIDE SEQUENCE [LARGE SCALE GENOMIC DNA]</scope>
    <source>
        <strain evidence="18 19">P3</strain>
    </source>
</reference>
<evidence type="ECO:0000256" key="5">
    <source>
        <dbReference type="ARBA" id="ARBA00022645"/>
    </source>
</evidence>
<dbReference type="InterPro" id="IPR015956">
    <property type="entry name" value="Peniciliin-bd_prot_C_sf"/>
</dbReference>
<feature type="signal peptide" evidence="16">
    <location>
        <begin position="1"/>
        <end position="31"/>
    </location>
</feature>
<evidence type="ECO:0000256" key="15">
    <source>
        <dbReference type="RuleBase" id="RU004016"/>
    </source>
</evidence>
<dbReference type="AlphaFoldDB" id="A0A5R9GMK5"/>
<keyword evidence="6" id="KW-0645">Protease</keyword>
<dbReference type="SUPFAM" id="SSF56601">
    <property type="entry name" value="beta-lactamase/transpeptidase-like"/>
    <property type="match status" value="1"/>
</dbReference>
<feature type="chain" id="PRO_5024341954" description="serine-type D-Ala-D-Ala carboxypeptidase" evidence="16">
    <location>
        <begin position="32"/>
        <end position="409"/>
    </location>
</feature>
<keyword evidence="10" id="KW-0573">Peptidoglycan synthesis</keyword>
<evidence type="ECO:0000256" key="6">
    <source>
        <dbReference type="ARBA" id="ARBA00022670"/>
    </source>
</evidence>
<evidence type="ECO:0000256" key="10">
    <source>
        <dbReference type="ARBA" id="ARBA00022984"/>
    </source>
</evidence>
<dbReference type="SUPFAM" id="SSF69189">
    <property type="entry name" value="Penicillin-binding protein associated domain"/>
    <property type="match status" value="1"/>
</dbReference>
<feature type="active site" evidence="13">
    <location>
        <position position="131"/>
    </location>
</feature>
<evidence type="ECO:0000256" key="8">
    <source>
        <dbReference type="ARBA" id="ARBA00022801"/>
    </source>
</evidence>
<proteinExistence type="inferred from homology"/>
<protein>
    <recommendedName>
        <fullName evidence="4">serine-type D-Ala-D-Ala carboxypeptidase</fullName>
        <ecNumber evidence="4">3.4.16.4</ecNumber>
    </recommendedName>
</protein>
<comment type="caution">
    <text evidence="18">The sequence shown here is derived from an EMBL/GenBank/DDBJ whole genome shotgun (WGS) entry which is preliminary data.</text>
</comment>
<dbReference type="GO" id="GO:0009252">
    <property type="term" value="P:peptidoglycan biosynthetic process"/>
    <property type="evidence" value="ECO:0007669"/>
    <property type="project" value="UniProtKB-UniPathway"/>
</dbReference>
<evidence type="ECO:0000256" key="12">
    <source>
        <dbReference type="ARBA" id="ARBA00034000"/>
    </source>
</evidence>
<feature type="active site" description="Acyl-ester intermediate" evidence="13">
    <location>
        <position position="71"/>
    </location>
</feature>
<evidence type="ECO:0000256" key="2">
    <source>
        <dbReference type="ARBA" id="ARBA00004752"/>
    </source>
</evidence>
<dbReference type="InterPro" id="IPR012338">
    <property type="entry name" value="Beta-lactam/transpept-like"/>
</dbReference>
<dbReference type="PANTHER" id="PTHR21581">
    <property type="entry name" value="D-ALANYL-D-ALANINE CARBOXYPEPTIDASE"/>
    <property type="match status" value="1"/>
</dbReference>
<dbReference type="Proteomes" id="UP000306585">
    <property type="component" value="Unassembled WGS sequence"/>
</dbReference>
<dbReference type="Pfam" id="PF00768">
    <property type="entry name" value="Peptidase_S11"/>
    <property type="match status" value="1"/>
</dbReference>
<evidence type="ECO:0000256" key="16">
    <source>
        <dbReference type="SAM" id="SignalP"/>
    </source>
</evidence>
<comment type="function">
    <text evidence="1">Removes C-terminal D-alanyl residues from sugar-peptide cell wall precursors.</text>
</comment>
<evidence type="ECO:0000256" key="11">
    <source>
        <dbReference type="ARBA" id="ARBA00023316"/>
    </source>
</evidence>
<dbReference type="InterPro" id="IPR012907">
    <property type="entry name" value="Peptidase_S11_C"/>
</dbReference>
<dbReference type="SMART" id="SM00936">
    <property type="entry name" value="PBP5_C"/>
    <property type="match status" value="1"/>
</dbReference>
<dbReference type="Gene3D" id="2.60.410.10">
    <property type="entry name" value="D-Ala-D-Ala carboxypeptidase, C-terminal domain"/>
    <property type="match status" value="1"/>
</dbReference>
<dbReference type="EC" id="3.4.16.4" evidence="4"/>
<evidence type="ECO:0000256" key="3">
    <source>
        <dbReference type="ARBA" id="ARBA00007164"/>
    </source>
</evidence>
<evidence type="ECO:0000256" key="13">
    <source>
        <dbReference type="PIRSR" id="PIRSR618044-1"/>
    </source>
</evidence>
<evidence type="ECO:0000256" key="7">
    <source>
        <dbReference type="ARBA" id="ARBA00022729"/>
    </source>
</evidence>
<organism evidence="18 19">
    <name type="scientific">Mariprofundus erugo</name>
    <dbReference type="NCBI Taxonomy" id="2528639"/>
    <lineage>
        <taxon>Bacteria</taxon>
        <taxon>Pseudomonadati</taxon>
        <taxon>Pseudomonadota</taxon>
        <taxon>Candidatius Mariprofundia</taxon>
        <taxon>Mariprofundales</taxon>
        <taxon>Mariprofundaceae</taxon>
        <taxon>Mariprofundus</taxon>
    </lineage>
</organism>
<dbReference type="GO" id="GO:0006508">
    <property type="term" value="P:proteolysis"/>
    <property type="evidence" value="ECO:0007669"/>
    <property type="project" value="UniProtKB-KW"/>
</dbReference>
<comment type="catalytic activity">
    <reaction evidence="12">
        <text>Preferential cleavage: (Ac)2-L-Lys-D-Ala-|-D-Ala. Also transpeptidation of peptidyl-alanyl moieties that are N-acyl substituents of D-alanine.</text>
        <dbReference type="EC" id="3.4.16.4"/>
    </reaction>
</comment>
<dbReference type="EMBL" id="VBRY01000005">
    <property type="protein sequence ID" value="TLS67611.1"/>
    <property type="molecule type" value="Genomic_DNA"/>
</dbReference>
<dbReference type="InterPro" id="IPR037167">
    <property type="entry name" value="Peptidase_S11_C_sf"/>
</dbReference>
<keyword evidence="19" id="KW-1185">Reference proteome</keyword>
<keyword evidence="9" id="KW-0133">Cell shape</keyword>
<evidence type="ECO:0000313" key="19">
    <source>
        <dbReference type="Proteomes" id="UP000306585"/>
    </source>
</evidence>
<gene>
    <name evidence="18" type="ORF">FEF65_06775</name>
</gene>
<keyword evidence="8" id="KW-0378">Hydrolase</keyword>
<dbReference type="Pfam" id="PF07943">
    <property type="entry name" value="PBP5_C"/>
    <property type="match status" value="1"/>
</dbReference>
<feature type="active site" description="Proton acceptor" evidence="13">
    <location>
        <position position="74"/>
    </location>
</feature>
<evidence type="ECO:0000256" key="4">
    <source>
        <dbReference type="ARBA" id="ARBA00012448"/>
    </source>
</evidence>
<keyword evidence="11" id="KW-0961">Cell wall biogenesis/degradation</keyword>
<dbReference type="UniPathway" id="UPA00219"/>
<keyword evidence="7 16" id="KW-0732">Signal</keyword>
<dbReference type="PANTHER" id="PTHR21581:SF6">
    <property type="entry name" value="TRAFFICKING PROTEIN PARTICLE COMPLEX SUBUNIT 12"/>
    <property type="match status" value="1"/>
</dbReference>
<evidence type="ECO:0000259" key="17">
    <source>
        <dbReference type="SMART" id="SM00936"/>
    </source>
</evidence>
<evidence type="ECO:0000256" key="14">
    <source>
        <dbReference type="PIRSR" id="PIRSR618044-2"/>
    </source>
</evidence>
<evidence type="ECO:0000313" key="18">
    <source>
        <dbReference type="EMBL" id="TLS67611.1"/>
    </source>
</evidence>
<comment type="similarity">
    <text evidence="3 15">Belongs to the peptidase S11 family.</text>
</comment>
<evidence type="ECO:0000256" key="1">
    <source>
        <dbReference type="ARBA" id="ARBA00003217"/>
    </source>
</evidence>
<accession>A0A5R9GMK5</accession>
<dbReference type="InterPro" id="IPR018044">
    <property type="entry name" value="Peptidase_S11"/>
</dbReference>
<feature type="binding site" evidence="14">
    <location>
        <position position="233"/>
    </location>
    <ligand>
        <name>substrate</name>
    </ligand>
</feature>
<dbReference type="RefSeq" id="WP_138239044.1">
    <property type="nucleotide sequence ID" value="NZ_VBRY01000005.1"/>
</dbReference>
<keyword evidence="5 18" id="KW-0121">Carboxypeptidase</keyword>
<dbReference type="GO" id="GO:0009002">
    <property type="term" value="F:serine-type D-Ala-D-Ala carboxypeptidase activity"/>
    <property type="evidence" value="ECO:0007669"/>
    <property type="project" value="UniProtKB-EC"/>
</dbReference>
<feature type="domain" description="Peptidase S11 D-Ala-D-Ala carboxypeptidase A C-terminal" evidence="17">
    <location>
        <begin position="283"/>
        <end position="377"/>
    </location>
</feature>